<sequence length="73" mass="8758">MNTIQILLTNLIQVTSTKKFNKFLNKQMLIKKICEEEIWSDNNKTNFISNLKQIFRDNKVQKKINNILEMNEK</sequence>
<dbReference type="Proteomes" id="UP000231823">
    <property type="component" value="Chromosome"/>
</dbReference>
<reference evidence="1 2" key="1">
    <citation type="submission" date="2017-12" db="EMBL/GenBank/DDBJ databases">
        <title>Complete genome sequence of Spiroplasma floricola 23-6 (ATCC 29989).</title>
        <authorList>
            <person name="Tsai Y.-M."/>
            <person name="Wu P.-S."/>
            <person name="Lo W.-S."/>
            <person name="Kuo C.-H."/>
        </authorList>
    </citation>
    <scope>NUCLEOTIDE SEQUENCE [LARGE SCALE GENOMIC DNA]</scope>
    <source>
        <strain evidence="1 2">23-6</strain>
    </source>
</reference>
<protein>
    <submittedName>
        <fullName evidence="1">Uncharacterized protein</fullName>
    </submittedName>
</protein>
<dbReference type="EMBL" id="CP025057">
    <property type="protein sequence ID" value="AUB31569.1"/>
    <property type="molecule type" value="Genomic_DNA"/>
</dbReference>
<evidence type="ECO:0000313" key="1">
    <source>
        <dbReference type="EMBL" id="AUB31569.1"/>
    </source>
</evidence>
<evidence type="ECO:0000313" key="2">
    <source>
        <dbReference type="Proteomes" id="UP000231823"/>
    </source>
</evidence>
<accession>A0A2K8SDP0</accession>
<dbReference type="KEGG" id="sfz:SFLOR_v1c05170"/>
<gene>
    <name evidence="1" type="ORF">SFLOR_v1c05170</name>
</gene>
<dbReference type="AlphaFoldDB" id="A0A2K8SDP0"/>
<keyword evidence="2" id="KW-1185">Reference proteome</keyword>
<name>A0A2K8SDP0_9MOLU</name>
<proteinExistence type="predicted"/>
<organism evidence="1 2">
    <name type="scientific">Spiroplasma floricola 23-6</name>
    <dbReference type="NCBI Taxonomy" id="1336749"/>
    <lineage>
        <taxon>Bacteria</taxon>
        <taxon>Bacillati</taxon>
        <taxon>Mycoplasmatota</taxon>
        <taxon>Mollicutes</taxon>
        <taxon>Entomoplasmatales</taxon>
        <taxon>Spiroplasmataceae</taxon>
        <taxon>Spiroplasma</taxon>
    </lineage>
</organism>